<evidence type="ECO:0000313" key="1">
    <source>
        <dbReference type="EMBL" id="DAD72963.1"/>
    </source>
</evidence>
<protein>
    <submittedName>
        <fullName evidence="1">Uncharacterized protein</fullName>
    </submittedName>
</protein>
<accession>A0A8S5LSY7</accession>
<proteinExistence type="predicted"/>
<organism evidence="1">
    <name type="scientific">Siphoviridae sp. ctMAv2</name>
    <dbReference type="NCBI Taxonomy" id="2826258"/>
    <lineage>
        <taxon>Viruses</taxon>
        <taxon>Duplodnaviria</taxon>
        <taxon>Heunggongvirae</taxon>
        <taxon>Uroviricota</taxon>
        <taxon>Caudoviricetes</taxon>
    </lineage>
</organism>
<reference evidence="1" key="1">
    <citation type="journal article" date="2021" name="Proc. Natl. Acad. Sci. U.S.A.">
        <title>A Catalog of Tens of Thousands of Viruses from Human Metagenomes Reveals Hidden Associations with Chronic Diseases.</title>
        <authorList>
            <person name="Tisza M.J."/>
            <person name="Buck C.B."/>
        </authorList>
    </citation>
    <scope>NUCLEOTIDE SEQUENCE</scope>
    <source>
        <strain evidence="1">CtMAv2</strain>
    </source>
</reference>
<sequence length="97" mass="10745">MSQYEELISAVEEIAVQAEKDACNLARYAESIGRFNTVFNSLADGSNDSSVKNVYCLFILAQKDLYKAVKALIEASKAGKDWCGETSPKLILKKVRH</sequence>
<dbReference type="EMBL" id="BK014727">
    <property type="protein sequence ID" value="DAD72963.1"/>
    <property type="molecule type" value="Genomic_DNA"/>
</dbReference>
<name>A0A8S5LSY7_9CAUD</name>